<organism evidence="1">
    <name type="scientific">Brassica cretica</name>
    <name type="common">Mustard</name>
    <dbReference type="NCBI Taxonomy" id="69181"/>
    <lineage>
        <taxon>Eukaryota</taxon>
        <taxon>Viridiplantae</taxon>
        <taxon>Streptophyta</taxon>
        <taxon>Embryophyta</taxon>
        <taxon>Tracheophyta</taxon>
        <taxon>Spermatophyta</taxon>
        <taxon>Magnoliopsida</taxon>
        <taxon>eudicotyledons</taxon>
        <taxon>Gunneridae</taxon>
        <taxon>Pentapetalae</taxon>
        <taxon>rosids</taxon>
        <taxon>malvids</taxon>
        <taxon>Brassicales</taxon>
        <taxon>Brassicaceae</taxon>
        <taxon>Brassiceae</taxon>
        <taxon>Brassica</taxon>
    </lineage>
</organism>
<protein>
    <submittedName>
        <fullName evidence="1">Uncharacterized protein</fullName>
    </submittedName>
</protein>
<accession>A0A8S9FCR3</accession>
<evidence type="ECO:0000313" key="1">
    <source>
        <dbReference type="EMBL" id="KAF2530754.1"/>
    </source>
</evidence>
<dbReference type="EMBL" id="QGKY02002305">
    <property type="protein sequence ID" value="KAF2530754.1"/>
    <property type="molecule type" value="Genomic_DNA"/>
</dbReference>
<name>A0A8S9FCR3_BRACR</name>
<proteinExistence type="predicted"/>
<sequence length="433" mass="48651">MQLDTQKHVVSQYLRSAHANRHAEARVSRCMNTKHAEGKLDMEVSYGMAREHATWHVDAHVSPNMRPEACWTTHMRSGGSFLLAGNFYIYPDTLVHFCSFRHTKDTPKLPKDCPEEKEGSFQVLICPDQFIQDIEVPYIRDDFRARIAGPNLVVVLVVVSRSLLPQMPPASPIEDRGTAIPIEDHDRAIPERLRLCGVTSRKDHSARGTVGAGVDWTSFAKDSFSRYMNLDTQKHVVSQYLRSAHANRHAEARVSRCMNTRHAEGQVDVEVSSGMAREHATWHVDAHVSPSMRPEACRTTHMRSGVPKDCPEEKEGSFQVLICPDQYIQDIEVGFWGLTSWYQDKDLEGIKRVPDIGGGFRARIAGPPPASPIEDRDTAIPIEDRDRAIPERLRLCGVTSRKDHSARGTVGAGVDWTSFAKDSFSRYMNVSPT</sequence>
<reference evidence="1" key="1">
    <citation type="submission" date="2019-12" db="EMBL/GenBank/DDBJ databases">
        <title>Genome sequencing and annotation of Brassica cretica.</title>
        <authorList>
            <person name="Studholme D.J."/>
            <person name="Sarris P.F."/>
        </authorList>
    </citation>
    <scope>NUCLEOTIDE SEQUENCE</scope>
    <source>
        <strain evidence="1">PFS-102/07</strain>
        <tissue evidence="1">Leaf</tissue>
    </source>
</reference>
<gene>
    <name evidence="1" type="ORF">F2Q70_00030072</name>
</gene>
<dbReference type="AlphaFoldDB" id="A0A8S9FCR3"/>
<comment type="caution">
    <text evidence="1">The sequence shown here is derived from an EMBL/GenBank/DDBJ whole genome shotgun (WGS) entry which is preliminary data.</text>
</comment>